<keyword evidence="2" id="KW-0812">Transmembrane</keyword>
<proteinExistence type="predicted"/>
<evidence type="ECO:0000313" key="4">
    <source>
        <dbReference type="EMBL" id="CAH1783034.1"/>
    </source>
</evidence>
<evidence type="ECO:0000313" key="5">
    <source>
        <dbReference type="Proteomes" id="UP000749559"/>
    </source>
</evidence>
<gene>
    <name evidence="4" type="ORF">OFUS_LOCUS9414</name>
</gene>
<name>A0A8S4NQW8_OWEFU</name>
<dbReference type="EMBL" id="CAIIXF020000005">
    <property type="protein sequence ID" value="CAH1783034.1"/>
    <property type="molecule type" value="Genomic_DNA"/>
</dbReference>
<sequence>MKPDLSVQKEVKGDVQILTSGLVMPQPTPSVAPKGNGTKYVCVAVTVVLVVAMVIGGFFGALYMMHHTTLKTVETTINAAGRHMKEKIQIDENKETATLEGIDDQTQYMLIMDYKHGLSISRIWMNGSEPRCFVAHLDKNGFPTIQEMARYLEKQPADPEFESSFDPTRQSFSVDIDPIEDISFLGDEVEAMCKGLQAYWAHPRNPPKQGKALMRQKRDDNDEEDMFYPNVTRDCPLPEYGFLLCNQDTEESCNYKCCKNYFCFRFYDLNEEGEWDIREWCFVWNCTEKVQNDMCDCVYDYQYIPVNIYMYIGVVEDPVTDEP</sequence>
<dbReference type="InterPro" id="IPR007084">
    <property type="entry name" value="BRICHOS_dom"/>
</dbReference>
<accession>A0A8S4NQW8</accession>
<reference evidence="4" key="1">
    <citation type="submission" date="2022-03" db="EMBL/GenBank/DDBJ databases">
        <authorList>
            <person name="Martin C."/>
        </authorList>
    </citation>
    <scope>NUCLEOTIDE SEQUENCE</scope>
</reference>
<feature type="domain" description="BRICHOS" evidence="3">
    <location>
        <begin position="102"/>
        <end position="201"/>
    </location>
</feature>
<keyword evidence="2" id="KW-1133">Transmembrane helix</keyword>
<dbReference type="AlphaFoldDB" id="A0A8S4NQW8"/>
<protein>
    <recommendedName>
        <fullName evidence="3">BRICHOS domain-containing protein</fullName>
    </recommendedName>
</protein>
<keyword evidence="1" id="KW-1015">Disulfide bond</keyword>
<evidence type="ECO:0000259" key="3">
    <source>
        <dbReference type="PROSITE" id="PS50869"/>
    </source>
</evidence>
<dbReference type="Proteomes" id="UP000749559">
    <property type="component" value="Unassembled WGS sequence"/>
</dbReference>
<dbReference type="InterPro" id="IPR051772">
    <property type="entry name" value="Gastrokine"/>
</dbReference>
<evidence type="ECO:0000256" key="1">
    <source>
        <dbReference type="ARBA" id="ARBA00023157"/>
    </source>
</evidence>
<dbReference type="Pfam" id="PF04089">
    <property type="entry name" value="BRICHOS"/>
    <property type="match status" value="1"/>
</dbReference>
<dbReference type="SMART" id="SM01039">
    <property type="entry name" value="BRICHOS"/>
    <property type="match status" value="1"/>
</dbReference>
<organism evidence="4 5">
    <name type="scientific">Owenia fusiformis</name>
    <name type="common">Polychaete worm</name>
    <dbReference type="NCBI Taxonomy" id="6347"/>
    <lineage>
        <taxon>Eukaryota</taxon>
        <taxon>Metazoa</taxon>
        <taxon>Spiralia</taxon>
        <taxon>Lophotrochozoa</taxon>
        <taxon>Annelida</taxon>
        <taxon>Polychaeta</taxon>
        <taxon>Sedentaria</taxon>
        <taxon>Canalipalpata</taxon>
        <taxon>Sabellida</taxon>
        <taxon>Oweniida</taxon>
        <taxon>Oweniidae</taxon>
        <taxon>Owenia</taxon>
    </lineage>
</organism>
<comment type="caution">
    <text evidence="4">The sequence shown here is derived from an EMBL/GenBank/DDBJ whole genome shotgun (WGS) entry which is preliminary data.</text>
</comment>
<evidence type="ECO:0000256" key="2">
    <source>
        <dbReference type="SAM" id="Phobius"/>
    </source>
</evidence>
<dbReference type="Gene3D" id="3.30.390.150">
    <property type="match status" value="1"/>
</dbReference>
<keyword evidence="5" id="KW-1185">Reference proteome</keyword>
<feature type="transmembrane region" description="Helical" evidence="2">
    <location>
        <begin position="40"/>
        <end position="65"/>
    </location>
</feature>
<keyword evidence="2" id="KW-0472">Membrane</keyword>
<dbReference type="PANTHER" id="PTHR16483">
    <property type="entry name" value="GASTROKINE 1"/>
    <property type="match status" value="1"/>
</dbReference>
<dbReference type="PROSITE" id="PS50869">
    <property type="entry name" value="BRICHOS"/>
    <property type="match status" value="1"/>
</dbReference>